<dbReference type="AlphaFoldDB" id="A0A6P4ERE2"/>
<evidence type="ECO:0000256" key="4">
    <source>
        <dbReference type="ARBA" id="ARBA00022964"/>
    </source>
</evidence>
<dbReference type="RefSeq" id="XP_016980682.1">
    <property type="nucleotide sequence ID" value="XM_017125193.1"/>
</dbReference>
<evidence type="ECO:0000256" key="6">
    <source>
        <dbReference type="ARBA" id="ARBA00023004"/>
    </source>
</evidence>
<evidence type="ECO:0000313" key="8">
    <source>
        <dbReference type="RefSeq" id="XP_016980682.1"/>
    </source>
</evidence>
<keyword evidence="6" id="KW-0408">Iron</keyword>
<dbReference type="OrthoDB" id="420380at2759"/>
<dbReference type="InterPro" id="IPR006620">
    <property type="entry name" value="Pro_4_hyd_alph"/>
</dbReference>
<dbReference type="PANTHER" id="PTHR10869:SF244">
    <property type="entry name" value="PROLYL 4-HYDROXYLASE SUBUNIT ALPHA-2"/>
    <property type="match status" value="1"/>
</dbReference>
<gene>
    <name evidence="8" type="primary">LOC108045775</name>
</gene>
<dbReference type="PANTHER" id="PTHR10869">
    <property type="entry name" value="PROLYL 4-HYDROXYLASE ALPHA SUBUNIT"/>
    <property type="match status" value="1"/>
</dbReference>
<dbReference type="GO" id="GO:0004656">
    <property type="term" value="F:procollagen-proline 4-dioxygenase activity"/>
    <property type="evidence" value="ECO:0007669"/>
    <property type="project" value="TreeGrafter"/>
</dbReference>
<evidence type="ECO:0000256" key="1">
    <source>
        <dbReference type="ARBA" id="ARBA00001961"/>
    </source>
</evidence>
<keyword evidence="3" id="KW-0847">Vitamin C</keyword>
<evidence type="ECO:0000256" key="3">
    <source>
        <dbReference type="ARBA" id="ARBA00022896"/>
    </source>
</evidence>
<dbReference type="SMART" id="SM00702">
    <property type="entry name" value="P4Hc"/>
    <property type="match status" value="1"/>
</dbReference>
<keyword evidence="4" id="KW-0223">Dioxygenase</keyword>
<dbReference type="GO" id="GO:0005783">
    <property type="term" value="C:endoplasmic reticulum"/>
    <property type="evidence" value="ECO:0007669"/>
    <property type="project" value="TreeGrafter"/>
</dbReference>
<protein>
    <submittedName>
        <fullName evidence="8">Prolyl 4-hydroxylase subunit alpha-1-like</fullName>
    </submittedName>
</protein>
<reference evidence="8" key="1">
    <citation type="submission" date="2025-08" db="UniProtKB">
        <authorList>
            <consortium name="RefSeq"/>
        </authorList>
    </citation>
    <scope>IDENTIFICATION</scope>
</reference>
<evidence type="ECO:0000256" key="2">
    <source>
        <dbReference type="ARBA" id="ARBA00022723"/>
    </source>
</evidence>
<feature type="domain" description="Prolyl 4-hydroxylase alpha subunit" evidence="7">
    <location>
        <begin position="33"/>
        <end position="195"/>
    </location>
</feature>
<dbReference type="Gene3D" id="2.60.120.620">
    <property type="entry name" value="q2cbj1_9rhob like domain"/>
    <property type="match status" value="1"/>
</dbReference>
<sequence>MDKKLRLYCVYNSTASPFFRLAPLKVEILSVDPYIVIFHDIVSLKERKRIRKGSKHYLIPASTFNSTSSTYQIESTRTSTSVWLPSSTNDLTQKLTNVMEDATGLDLRHSEMFQGINNGVGGLFGGQFDTLPKNELSDVPQGGGIVFTALNLTVFPQPGSVLFWYNLDNMGNEDPKSHHIGCPVIVGSKWGKFTLI</sequence>
<accession>A0A6P4ERE2</accession>
<dbReference type="InterPro" id="IPR045054">
    <property type="entry name" value="P4HA-like"/>
</dbReference>
<comment type="cofactor">
    <cofactor evidence="1">
        <name>L-ascorbate</name>
        <dbReference type="ChEBI" id="CHEBI:38290"/>
    </cofactor>
</comment>
<name>A0A6P4ERE2_DRORH</name>
<evidence type="ECO:0000256" key="5">
    <source>
        <dbReference type="ARBA" id="ARBA00023002"/>
    </source>
</evidence>
<evidence type="ECO:0000259" key="7">
    <source>
        <dbReference type="SMART" id="SM00702"/>
    </source>
</evidence>
<dbReference type="GO" id="GO:0031418">
    <property type="term" value="F:L-ascorbic acid binding"/>
    <property type="evidence" value="ECO:0007669"/>
    <property type="project" value="UniProtKB-KW"/>
</dbReference>
<keyword evidence="2" id="KW-0479">Metal-binding</keyword>
<keyword evidence="5" id="KW-0560">Oxidoreductase</keyword>
<dbReference type="GO" id="GO:0005506">
    <property type="term" value="F:iron ion binding"/>
    <property type="evidence" value="ECO:0007669"/>
    <property type="project" value="InterPro"/>
</dbReference>
<organism evidence="8">
    <name type="scientific">Drosophila rhopaloa</name>
    <name type="common">Fruit fly</name>
    <dbReference type="NCBI Taxonomy" id="1041015"/>
    <lineage>
        <taxon>Eukaryota</taxon>
        <taxon>Metazoa</taxon>
        <taxon>Ecdysozoa</taxon>
        <taxon>Arthropoda</taxon>
        <taxon>Hexapoda</taxon>
        <taxon>Insecta</taxon>
        <taxon>Pterygota</taxon>
        <taxon>Neoptera</taxon>
        <taxon>Endopterygota</taxon>
        <taxon>Diptera</taxon>
        <taxon>Brachycera</taxon>
        <taxon>Muscomorpha</taxon>
        <taxon>Ephydroidea</taxon>
        <taxon>Drosophilidae</taxon>
        <taxon>Drosophila</taxon>
        <taxon>Sophophora</taxon>
    </lineage>
</organism>
<proteinExistence type="predicted"/>